<feature type="region of interest" description="Disordered" evidence="1">
    <location>
        <begin position="469"/>
        <end position="500"/>
    </location>
</feature>
<protein>
    <submittedName>
        <fullName evidence="3">Retrotransposon protein, putative, unclassified</fullName>
    </submittedName>
</protein>
<sequence>MGFIVYQMDVKSAFLYDIIEEEVYVCQPPGFEDPHFPNKVNKIEKALYGLYQAPKAWFQVTPKTSHLHVVKRIFRYLKEIYNKRLSISWQKVDFMTMKKQTIVANSTTEAEYVAAASCCGQVKIVNEDVRLQALVDGKKVILNEAFIRHDLRLYDVEGTACLPNAAIFKELARMEYEKPSQKLTFYKAFFSLQWNFFIHTILQCLSAKTIAWNEFSSTITSAIICLANNQKFNFSKYILDNMLKNLESGVKFYMFSRFVQVFVNHQLGDMSHHKGICVNLSLTKRTNQAAGIEKLKKRVKKLEGKKKKRTHGLKRLYKVRLSTRVESFEDEEGLGDQEDASKQGTSIADIDKDGWITLVDDTQGRMNEENLFGVHDLDGYKVIIDVTASENVIQSTKDAENEVSTADLVTTTGEVVTTAEDVEVAVAATTLQISKDELTLAQTLMEIKAAKPNTIGVLIQELSEYRTTSSSQTSQLPQVKDKGKGIMVEPEKPLKKKDQVALDKEVERKLEAQMKAEMEEEERIAKEKDEENIAVIEE</sequence>
<dbReference type="InterPro" id="IPR013103">
    <property type="entry name" value="RVT_2"/>
</dbReference>
<proteinExistence type="predicted"/>
<dbReference type="EMBL" id="BKCJ010009678">
    <property type="protein sequence ID" value="GEU88116.1"/>
    <property type="molecule type" value="Genomic_DNA"/>
</dbReference>
<comment type="caution">
    <text evidence="3">The sequence shown here is derived from an EMBL/GenBank/DDBJ whole genome shotgun (WGS) entry which is preliminary data.</text>
</comment>
<dbReference type="Pfam" id="PF07727">
    <property type="entry name" value="RVT_2"/>
    <property type="match status" value="1"/>
</dbReference>
<evidence type="ECO:0000256" key="1">
    <source>
        <dbReference type="SAM" id="MobiDB-lite"/>
    </source>
</evidence>
<dbReference type="AlphaFoldDB" id="A0A6L2NPP2"/>
<name>A0A6L2NPP2_TANCI</name>
<feature type="domain" description="Reverse transcriptase Ty1/copia-type" evidence="2">
    <location>
        <begin position="3"/>
        <end position="66"/>
    </location>
</feature>
<reference evidence="3" key="1">
    <citation type="journal article" date="2019" name="Sci. Rep.">
        <title>Draft genome of Tanacetum cinerariifolium, the natural source of mosquito coil.</title>
        <authorList>
            <person name="Yamashiro T."/>
            <person name="Shiraishi A."/>
            <person name="Satake H."/>
            <person name="Nakayama K."/>
        </authorList>
    </citation>
    <scope>NUCLEOTIDE SEQUENCE</scope>
</reference>
<accession>A0A6L2NPP2</accession>
<organism evidence="3">
    <name type="scientific">Tanacetum cinerariifolium</name>
    <name type="common">Dalmatian daisy</name>
    <name type="synonym">Chrysanthemum cinerariifolium</name>
    <dbReference type="NCBI Taxonomy" id="118510"/>
    <lineage>
        <taxon>Eukaryota</taxon>
        <taxon>Viridiplantae</taxon>
        <taxon>Streptophyta</taxon>
        <taxon>Embryophyta</taxon>
        <taxon>Tracheophyta</taxon>
        <taxon>Spermatophyta</taxon>
        <taxon>Magnoliopsida</taxon>
        <taxon>eudicotyledons</taxon>
        <taxon>Gunneridae</taxon>
        <taxon>Pentapetalae</taxon>
        <taxon>asterids</taxon>
        <taxon>campanulids</taxon>
        <taxon>Asterales</taxon>
        <taxon>Asteraceae</taxon>
        <taxon>Asteroideae</taxon>
        <taxon>Anthemideae</taxon>
        <taxon>Anthemidinae</taxon>
        <taxon>Tanacetum</taxon>
    </lineage>
</organism>
<gene>
    <name evidence="3" type="ORF">Tci_060094</name>
</gene>
<evidence type="ECO:0000259" key="2">
    <source>
        <dbReference type="Pfam" id="PF07727"/>
    </source>
</evidence>
<evidence type="ECO:0000313" key="3">
    <source>
        <dbReference type="EMBL" id="GEU88116.1"/>
    </source>
</evidence>
<feature type="compositionally biased region" description="Basic and acidic residues" evidence="1">
    <location>
        <begin position="479"/>
        <end position="500"/>
    </location>
</feature>
<feature type="region of interest" description="Disordered" evidence="1">
    <location>
        <begin position="517"/>
        <end position="538"/>
    </location>
</feature>
<feature type="compositionally biased region" description="Basic and acidic residues" evidence="1">
    <location>
        <begin position="517"/>
        <end position="531"/>
    </location>
</feature>